<organism evidence="2">
    <name type="scientific">Candidatus Actinomarina minuta</name>
    <dbReference type="NCBI Taxonomy" id="1389454"/>
    <lineage>
        <taxon>Bacteria</taxon>
        <taxon>Bacillati</taxon>
        <taxon>Actinomycetota</taxon>
        <taxon>Actinomycetes</taxon>
        <taxon>Candidatus Actinomarinidae</taxon>
        <taxon>Candidatus Actinomarinales</taxon>
        <taxon>Candidatus Actinomarineae</taxon>
        <taxon>Candidatus Actinomarinaceae</taxon>
        <taxon>Candidatus Actinomarina</taxon>
    </lineage>
</organism>
<feature type="transmembrane region" description="Helical" evidence="1">
    <location>
        <begin position="20"/>
        <end position="51"/>
    </location>
</feature>
<evidence type="ECO:0000256" key="1">
    <source>
        <dbReference type="SAM" id="Phobius"/>
    </source>
</evidence>
<sequence length="67" mass="7450">MAKNSLNLQDFGPVSSFSTSIISGLLVGLLIQYFIGYEPVPVIIFVLIGIYDGSRRMWQISKKIEGK</sequence>
<accession>S5DPD8</accession>
<proteinExistence type="predicted"/>
<keyword evidence="1" id="KW-0812">Transmembrane</keyword>
<keyword evidence="1" id="KW-1133">Transmembrane helix</keyword>
<name>S5DPD8_9ACTN</name>
<dbReference type="EMBL" id="KC811109">
    <property type="protein sequence ID" value="AGQ18710.1"/>
    <property type="molecule type" value="Genomic_DNA"/>
</dbReference>
<protein>
    <submittedName>
        <fullName evidence="2">MedDCM-OCT-S24-C115-cds10</fullName>
    </submittedName>
</protein>
<reference evidence="2" key="1">
    <citation type="journal article" date="2013" name="Sci. Rep.">
        <title>Metagenomics uncovers a new group of low GC and ultra-small marine Actinobacteria.</title>
        <authorList>
            <person name="Ghai R."/>
            <person name="Mizuno C.M."/>
            <person name="Picazo A."/>
            <person name="Camacho A."/>
            <person name="Rodriguez-Valera F."/>
        </authorList>
    </citation>
    <scope>NUCLEOTIDE SEQUENCE</scope>
</reference>
<dbReference type="AlphaFoldDB" id="S5DPD8"/>
<evidence type="ECO:0000313" key="2">
    <source>
        <dbReference type="EMBL" id="AGQ18710.1"/>
    </source>
</evidence>
<keyword evidence="1" id="KW-0472">Membrane</keyword>